<dbReference type="PROSITE" id="PS50048">
    <property type="entry name" value="ZN2_CY6_FUNGAL_2"/>
    <property type="match status" value="1"/>
</dbReference>
<name>A0A177AH59_9PEZI</name>
<accession>A0A177AH59</accession>
<dbReference type="PANTHER" id="PTHR47431">
    <property type="entry name" value="ZN(II)2CYS6 TRANSCRIPTION FACTOR (EUROFUNG)-RELATED"/>
    <property type="match status" value="1"/>
</dbReference>
<dbReference type="GO" id="GO:0008270">
    <property type="term" value="F:zinc ion binding"/>
    <property type="evidence" value="ECO:0007669"/>
    <property type="project" value="InterPro"/>
</dbReference>
<dbReference type="Proteomes" id="UP000077154">
    <property type="component" value="Unassembled WGS sequence"/>
</dbReference>
<dbReference type="VEuPathDB" id="FungiDB:GMDG_04760"/>
<evidence type="ECO:0000259" key="3">
    <source>
        <dbReference type="PROSITE" id="PS50048"/>
    </source>
</evidence>
<evidence type="ECO:0000256" key="1">
    <source>
        <dbReference type="ARBA" id="ARBA00023242"/>
    </source>
</evidence>
<protein>
    <recommendedName>
        <fullName evidence="3">Zn(2)-C6 fungal-type domain-containing protein</fullName>
    </recommendedName>
</protein>
<dbReference type="InterPro" id="IPR036864">
    <property type="entry name" value="Zn2-C6_fun-type_DNA-bd_sf"/>
</dbReference>
<sequence length="718" mass="78500">MDSQARKKFAKPPVKLACLSCRSSRIRCDGKQDCSKCLEKGKECLYTRSRRGGPRVSLHGRRSKGKPRISTADILKQESPLSVPQQFLEASIISDTGVGLRQLDEFSGEDVVLSDARTNAGAPLYGIDQLDQVHGFSGMQFDPLGDSESSAWDSFNSASLTSGSDENSSDVRTYETDADILDAYYVYCHAYFPALPPPIRSPVDRPVALGSLTGGYGPSTPLSLALSAILALIPLPDDPDPKGENSTWNRRIQAHKFAQAAFEALDNETELVDSIINPKDALSNGSPRTYRAPFHQDLPLDLESNVALMILSIYEYGQRGNIKKMLNRSGQSLMLALEAKLYSPIVDQFVEARRRVWWATYINVCEVATISGTETAIDVRDPKYSLPYPTLSADPEAIPFFVQCQYAILDASKYANDLIRITENGGDLSVLYIRTLDMEARLESLSQIADAWFDKTPCNMPVTSSEAVVAKSLRLMGRVKINSARIKIHRYPAFMNTPIFSKLHCGLQPTTPNRTPVLASNSSNIDISHDPSSQLQPGHPSSSLAHASTGGRPPPLLSPPGDSQLPFSALYSTNIARKAALDISETLHALPYPNPSGMVDPSGLLSTPLSALPPRTMPTFMCCALMGAYALTLLIYKLRNGQLESPNSEITLALSAYEDALRQGLGRILSGLENYASAFEAVDGMREEVAKAFKVSLVESLSEPNNRMNWDPYYSGLN</sequence>
<organism evidence="4">
    <name type="scientific">Pseudogymnoascus destructans</name>
    <dbReference type="NCBI Taxonomy" id="655981"/>
    <lineage>
        <taxon>Eukaryota</taxon>
        <taxon>Fungi</taxon>
        <taxon>Dikarya</taxon>
        <taxon>Ascomycota</taxon>
        <taxon>Pezizomycotina</taxon>
        <taxon>Leotiomycetes</taxon>
        <taxon>Thelebolales</taxon>
        <taxon>Thelebolaceae</taxon>
        <taxon>Pseudogymnoascus</taxon>
    </lineage>
</organism>
<evidence type="ECO:0000256" key="2">
    <source>
        <dbReference type="SAM" id="MobiDB-lite"/>
    </source>
</evidence>
<keyword evidence="1" id="KW-0539">Nucleus</keyword>
<proteinExistence type="predicted"/>
<feature type="region of interest" description="Disordered" evidence="2">
    <location>
        <begin position="511"/>
        <end position="559"/>
    </location>
</feature>
<dbReference type="PANTHER" id="PTHR47431:SF5">
    <property type="entry name" value="ZN(II)2CYS6 TRANSCRIPTION FACTOR (EUROFUNG)"/>
    <property type="match status" value="1"/>
</dbReference>
<dbReference type="GeneID" id="36284904"/>
<gene>
    <name evidence="4" type="ORF">VC83_01816</name>
</gene>
<dbReference type="AlphaFoldDB" id="A0A177AH59"/>
<dbReference type="EMBL" id="KV441389">
    <property type="protein sequence ID" value="OAF61398.2"/>
    <property type="molecule type" value="Genomic_DNA"/>
</dbReference>
<dbReference type="SMART" id="SM00066">
    <property type="entry name" value="GAL4"/>
    <property type="match status" value="1"/>
</dbReference>
<dbReference type="Gene3D" id="4.10.240.10">
    <property type="entry name" value="Zn(2)-C6 fungal-type DNA-binding domain"/>
    <property type="match status" value="1"/>
</dbReference>
<dbReference type="PROSITE" id="PS00463">
    <property type="entry name" value="ZN2_CY6_FUNGAL_1"/>
    <property type="match status" value="1"/>
</dbReference>
<feature type="compositionally biased region" description="Polar residues" evidence="2">
    <location>
        <begin position="511"/>
        <end position="546"/>
    </location>
</feature>
<dbReference type="InterPro" id="IPR001138">
    <property type="entry name" value="Zn2Cys6_DnaBD"/>
</dbReference>
<dbReference type="CDD" id="cd00067">
    <property type="entry name" value="GAL4"/>
    <property type="match status" value="1"/>
</dbReference>
<reference evidence="4" key="1">
    <citation type="submission" date="2016-03" db="EMBL/GenBank/DDBJ databases">
        <title>Updated assembly of Pseudogymnoascus destructans, the fungus causing white-nose syndrome of bats.</title>
        <authorList>
            <person name="Palmer J.M."/>
            <person name="Drees K.P."/>
            <person name="Foster J.T."/>
            <person name="Lindner D.L."/>
        </authorList>
    </citation>
    <scope>NUCLEOTIDE SEQUENCE [LARGE SCALE GENOMIC DNA]</scope>
    <source>
        <strain evidence="4">20631-21</strain>
    </source>
</reference>
<dbReference type="SUPFAM" id="SSF57701">
    <property type="entry name" value="Zn2/Cys6 DNA-binding domain"/>
    <property type="match status" value="1"/>
</dbReference>
<dbReference type="RefSeq" id="XP_024326673.1">
    <property type="nucleotide sequence ID" value="XM_024465490.1"/>
</dbReference>
<dbReference type="Pfam" id="PF00172">
    <property type="entry name" value="Zn_clus"/>
    <property type="match status" value="1"/>
</dbReference>
<dbReference type="eggNOG" id="ENOG502SKK7">
    <property type="taxonomic scope" value="Eukaryota"/>
</dbReference>
<dbReference type="OrthoDB" id="3435625at2759"/>
<dbReference type="CDD" id="cd12148">
    <property type="entry name" value="fungal_TF_MHR"/>
    <property type="match status" value="1"/>
</dbReference>
<feature type="domain" description="Zn(2)-C6 fungal-type" evidence="3">
    <location>
        <begin position="17"/>
        <end position="46"/>
    </location>
</feature>
<evidence type="ECO:0000313" key="4">
    <source>
        <dbReference type="EMBL" id="OAF61398.2"/>
    </source>
</evidence>
<dbReference type="GO" id="GO:0000981">
    <property type="term" value="F:DNA-binding transcription factor activity, RNA polymerase II-specific"/>
    <property type="evidence" value="ECO:0007669"/>
    <property type="project" value="InterPro"/>
</dbReference>